<dbReference type="GO" id="GO:0005730">
    <property type="term" value="C:nucleolus"/>
    <property type="evidence" value="ECO:0007669"/>
    <property type="project" value="TreeGrafter"/>
</dbReference>
<feature type="compositionally biased region" description="Basic and acidic residues" evidence="1">
    <location>
        <begin position="2414"/>
        <end position="2423"/>
    </location>
</feature>
<feature type="region of interest" description="Disordered" evidence="1">
    <location>
        <begin position="2376"/>
        <end position="2423"/>
    </location>
</feature>
<feature type="compositionally biased region" description="Low complexity" evidence="1">
    <location>
        <begin position="2383"/>
        <end position="2393"/>
    </location>
</feature>
<keyword evidence="5" id="KW-1185">Reference proteome</keyword>
<dbReference type="InterPro" id="IPR021714">
    <property type="entry name" value="URB1_N"/>
</dbReference>
<dbReference type="eggNOG" id="KOG1791">
    <property type="taxonomic scope" value="Eukaryota"/>
</dbReference>
<evidence type="ECO:0000256" key="1">
    <source>
        <dbReference type="SAM" id="MobiDB-lite"/>
    </source>
</evidence>
<evidence type="ECO:0000313" key="4">
    <source>
        <dbReference type="EMBL" id="CCO14375.1"/>
    </source>
</evidence>
<dbReference type="PANTHER" id="PTHR13500:SF0">
    <property type="entry name" value="NUCLEOLAR PRE-RIBOSOMAL-ASSOCIATED PROTEIN 1"/>
    <property type="match status" value="1"/>
</dbReference>
<protein>
    <submittedName>
        <fullName evidence="4">Uncharacterized protein</fullName>
    </submittedName>
</protein>
<feature type="region of interest" description="Disordered" evidence="1">
    <location>
        <begin position="232"/>
        <end position="278"/>
    </location>
</feature>
<evidence type="ECO:0000313" key="5">
    <source>
        <dbReference type="Proteomes" id="UP000198341"/>
    </source>
</evidence>
<dbReference type="GO" id="GO:0000463">
    <property type="term" value="P:maturation of LSU-rRNA from tricistronic rRNA transcript (SSU-rRNA, 5.8S rRNA, LSU-rRNA)"/>
    <property type="evidence" value="ECO:0007669"/>
    <property type="project" value="TreeGrafter"/>
</dbReference>
<feature type="domain" description="URB1 N-terminal" evidence="2">
    <location>
        <begin position="162"/>
        <end position="244"/>
    </location>
</feature>
<evidence type="ECO:0000259" key="3">
    <source>
        <dbReference type="Pfam" id="PF16201"/>
    </source>
</evidence>
<proteinExistence type="predicted"/>
<dbReference type="Pfam" id="PF16201">
    <property type="entry name" value="NopRA1"/>
    <property type="match status" value="1"/>
</dbReference>
<evidence type="ECO:0000259" key="2">
    <source>
        <dbReference type="Pfam" id="PF11707"/>
    </source>
</evidence>
<feature type="compositionally biased region" description="Low complexity" evidence="1">
    <location>
        <begin position="261"/>
        <end position="274"/>
    </location>
</feature>
<dbReference type="PANTHER" id="PTHR13500">
    <property type="entry name" value="NUCLEOLAR PRERIBOSOMAL-ASSOCIATED PROTEIN 1"/>
    <property type="match status" value="1"/>
</dbReference>
<feature type="domain" description="URB1 N-terminal" evidence="2">
    <location>
        <begin position="295"/>
        <end position="502"/>
    </location>
</feature>
<dbReference type="Pfam" id="PF11707">
    <property type="entry name" value="Npa1"/>
    <property type="match status" value="2"/>
</dbReference>
<feature type="compositionally biased region" description="Acidic residues" evidence="1">
    <location>
        <begin position="249"/>
        <end position="260"/>
    </location>
</feature>
<organism evidence="4 5">
    <name type="scientific">Bathycoccus prasinos</name>
    <dbReference type="NCBI Taxonomy" id="41875"/>
    <lineage>
        <taxon>Eukaryota</taxon>
        <taxon>Viridiplantae</taxon>
        <taxon>Chlorophyta</taxon>
        <taxon>Mamiellophyceae</taxon>
        <taxon>Mamiellales</taxon>
        <taxon>Bathycoccaceae</taxon>
        <taxon>Bathycoccus</taxon>
    </lineage>
</organism>
<dbReference type="InterPro" id="IPR032436">
    <property type="entry name" value="URB1_C"/>
</dbReference>
<feature type="region of interest" description="Disordered" evidence="1">
    <location>
        <begin position="686"/>
        <end position="708"/>
    </location>
</feature>
<feature type="region of interest" description="Disordered" evidence="1">
    <location>
        <begin position="110"/>
        <end position="156"/>
    </location>
</feature>
<feature type="domain" description="URB1 C-terminal" evidence="3">
    <location>
        <begin position="1809"/>
        <end position="2046"/>
    </location>
</feature>
<dbReference type="Proteomes" id="UP000198341">
    <property type="component" value="Chromosome 1"/>
</dbReference>
<dbReference type="EMBL" id="FO082278">
    <property type="protein sequence ID" value="CCO14375.1"/>
    <property type="molecule type" value="Genomic_DNA"/>
</dbReference>
<dbReference type="RefSeq" id="XP_007515496.1">
    <property type="nucleotide sequence ID" value="XM_007515434.1"/>
</dbReference>
<dbReference type="GeneID" id="19017813"/>
<feature type="compositionally biased region" description="Acidic residues" evidence="1">
    <location>
        <begin position="110"/>
        <end position="124"/>
    </location>
</feature>
<dbReference type="KEGG" id="bpg:Bathy01g00770"/>
<name>K8EPN5_9CHLO</name>
<dbReference type="STRING" id="41875.K8EPN5"/>
<accession>K8EPN5</accession>
<sequence length="2423" mass="271224">MEIEDEHEHLKAVRRNCEKLGLLVSSSSSSDEKEEETTTTTISNCLRSLRALFSRKKEVSPKECLRVYLQQAQSFQSLLEIWDAHHLNNAQKVGVPLLLFIATILRVKDEEEEEEEEDDDDEEEKNTTTRDDDDDDNEEKKRERRQSAAGASTASTSVSRLALDGLARNIIARRMRQMYSHIASGVRVRIVAAFDVFTAIVQRDDDGSLAEETFRQFDWTLQILQKVATPRIDNNSSSRKKKKKNKNEDSDDEEDADDDISSNNNIKDNTNGNANDKRNAHISLFREERAKINQAAKASRKNIEKASNRFAFAQFYLAFLESNYESVVRSAATNRNVMYLFVRNVAKDDSETQCRFLSVLSQSVLNINVSAIQTPLKIKLATFTDVLLEQLATMAAFSDGVTNAEKDENKKVSVFFRDTTVAKMAVDLLKEVCVNPRHGICPSQVNAGDLISRLLVKLRPAECDAHLSVLSDACVAHPRLAARYVAQFSSDLQPKNTEKWLSTIRMLGDLIQTSAEYGETTIGDFSGGITNENNKNDRHDGGNDDEDDDDEKIEFSARCWASSALPSSLTKSVFVKSLGHKSIVVRQASLQFLAKCLRATRKRIYLAEKSAIANQIKQRKNISISNSNRNNGAHRGHVLARKREVLRRARGIASADVFPDISVLIQIVMKGGAHAQLTIEKMDTDKKGEVEFDDGDDDEGNDEEETQDEVSEFSRFSKLLALEALAERIALSPSDTVNYVDVAKILPNTPDELFQNTRESIAAVSVARNACTASSAVSKNTLVAVFKCYAFAVMKDVADESNDIRLLSENLKTLFKLNIIESKTLDGRGGSDRSTKRSFEREAETYARSFAKCCCSASTSLNLTSTLADFLADAIVSASKRTSLDAFVDEEFARPTRFNQPEEHNGNSTSALSPLSVIVFENALKVSKSVKKSKEEIDVVRQFAASLVLSSLLRTTDFWKHAVTLNKIGVHSLAASNCEKKVMKTIDDILCEERQIFLSNPKNAKVFTIENVEMDVVEIAGALDAQSKAKLYSLLLQTYVHEAEDFTRLLLEVLRKINEMSRSGRASLLSAVSFSVARELSRTEHDCFDMESQSKIAVALARGIEDTEQKCGAVQSTPRKRLADAFLTHSENESLVIFAKFASEEAQLDVIAKSRQMTNFVLMASVSDVSLSSQSVSFDGKSKILAHLLEVLLGEDDVENTAPILRVLARIFERNSSTGQDTNIAAPYSSITLRALEKILKRKRHKKSQVVLAEAEFVSALVNSNAGEICAATFLRHCNFKDDGIVFEKAASDAMRKCAECAAIRAIVNESDRTEVLSDIASLVMKQMNPTTHGNMVCSARAVQIELNGDNEKQKNIFEKKLSDALTDQYFKETFEKERVENIMNAFNVCFDVNCPGVYRVRCVSFILRKLVLLDELKSGADYRTFKQVLGNRIKEELELWDKRANVDDADVLNCNNAFTFAVNENFMLSNEDDVIELVNAARMFVSSSLKAKTLKNHRRVEAMAKIVAALTPNNAKKMKKRDKLREVFEEFAMSSFDCVCENEKFEHALLSRRELEEYENTNEFLDSLPQNPSSMHFVRERVDELSEKVSASVSSFSPPQNQKQFAELKLRFAKVLHASLELKHRLHKDTQQSQPDIWATEKSVHVLPLLLKGYNASSSAFDSCIKRTMVTLDSLSGQDVLKKCGFVFGSAAEKFFEGSTWSRLVFNDDDDNNDDVSDTKASLKERVGNAIGTSLLDCRRSAMTATAFPQRRKLFFWEDSDTEDVLLTNGNEIINRLAYDPSWILPMTLRNLETESLSPRECVRSGILSVVISALSSTDTNFRRLARAILSIMDEIVTRIVTGKTEDGEDIDLTDVMLARASFRERTQVLSILRWIRNSNDMWNNGIFTRDDEEKMIMQRKCQHAEDVVWPTTATSFAAEAMWLACRPESEFFVVANKQVLKRMSIDLDRLPMFLPLVNAGDADAKTKRTWALRQLNSSFHSLGDKENLSSRVFRKQFVLEILSSQTCSHALADSNVRSRTMRLIKNVCENVSDSFSLELVEHVSFVAFLTRRIEESVYPRASVSSAQDVSVEHRSHVAVLSAMILKGLAEAPDAFVFAGRDFVDAVRRVRSAILSRLESIDTRGESNSRDGSYSTSDYLVAKKCFKPYLELHATVSRCLEKRPKLNSQLATVSELCRLIVVADNNNDDVEDSSSLAIKTALAEILEISSFDFSCLLVEEEDETKMTTTTAAVEPAAISIAASISHLTGWLNEHFSAKNEPKVASRFLCRTLLNAPDVLQDALFTSSDVRTFAKTIASDYDRRRRREVNAALALLLDFLLDENAPEAKNIKNTIEDLMLSNTQNEGNEVLIEAKLREVFFFSSSLSSSVFVKKREKIEAGKETPTPSASTPKPKTRKRKQTPGSGAKNRRAEKRAAKNKNSE</sequence>
<feature type="region of interest" description="Disordered" evidence="1">
    <location>
        <begin position="522"/>
        <end position="550"/>
    </location>
</feature>
<feature type="compositionally biased region" description="Low complexity" evidence="1">
    <location>
        <begin position="147"/>
        <end position="156"/>
    </location>
</feature>
<dbReference type="OrthoDB" id="497851at2759"/>
<dbReference type="InterPro" id="IPR039844">
    <property type="entry name" value="URB1"/>
</dbReference>
<dbReference type="GO" id="GO:0000466">
    <property type="term" value="P:maturation of 5.8S rRNA from tricistronic rRNA transcript (SSU-rRNA, 5.8S rRNA, LSU-rRNA)"/>
    <property type="evidence" value="ECO:0007669"/>
    <property type="project" value="TreeGrafter"/>
</dbReference>
<feature type="compositionally biased region" description="Acidic residues" evidence="1">
    <location>
        <begin position="691"/>
        <end position="708"/>
    </location>
</feature>
<reference evidence="4 5" key="1">
    <citation type="submission" date="2011-10" db="EMBL/GenBank/DDBJ databases">
        <authorList>
            <person name="Genoscope - CEA"/>
        </authorList>
    </citation>
    <scope>NUCLEOTIDE SEQUENCE [LARGE SCALE GENOMIC DNA]</scope>
    <source>
        <strain evidence="4 5">RCC 1105</strain>
    </source>
</reference>
<gene>
    <name evidence="4" type="ORF">Bathy01g00770</name>
</gene>